<protein>
    <submittedName>
        <fullName evidence="2">Uncharacterized protein</fullName>
    </submittedName>
</protein>
<keyword evidence="3" id="KW-1185">Reference proteome</keyword>
<comment type="caution">
    <text evidence="2">The sequence shown here is derived from an EMBL/GenBank/DDBJ whole genome shotgun (WGS) entry which is preliminary data.</text>
</comment>
<reference evidence="2 3" key="1">
    <citation type="journal article" date="2024" name="Nat. Commun.">
        <title>Phylogenomics reveals the evolutionary origins of lichenization in chlorophyte algae.</title>
        <authorList>
            <person name="Puginier C."/>
            <person name="Libourel C."/>
            <person name="Otte J."/>
            <person name="Skaloud P."/>
            <person name="Haon M."/>
            <person name="Grisel S."/>
            <person name="Petersen M."/>
            <person name="Berrin J.G."/>
            <person name="Delaux P.M."/>
            <person name="Dal Grande F."/>
            <person name="Keller J."/>
        </authorList>
    </citation>
    <scope>NUCLEOTIDE SEQUENCE [LARGE SCALE GENOMIC DNA]</scope>
    <source>
        <strain evidence="2 3">SAG 2145</strain>
    </source>
</reference>
<dbReference type="InterPro" id="IPR023214">
    <property type="entry name" value="HAD_sf"/>
</dbReference>
<feature type="region of interest" description="Disordered" evidence="1">
    <location>
        <begin position="221"/>
        <end position="248"/>
    </location>
</feature>
<dbReference type="PANTHER" id="PTHR42896:SF2">
    <property type="entry name" value="CBBY-LIKE PROTEIN"/>
    <property type="match status" value="1"/>
</dbReference>
<feature type="region of interest" description="Disordered" evidence="1">
    <location>
        <begin position="18"/>
        <end position="45"/>
    </location>
</feature>
<dbReference type="EMBL" id="JALJOS010000005">
    <property type="protein sequence ID" value="KAK9838741.1"/>
    <property type="molecule type" value="Genomic_DNA"/>
</dbReference>
<dbReference type="AlphaFoldDB" id="A0AAW1RYB9"/>
<dbReference type="InterPro" id="IPR023198">
    <property type="entry name" value="PGP-like_dom2"/>
</dbReference>
<evidence type="ECO:0000313" key="2">
    <source>
        <dbReference type="EMBL" id="KAK9838741.1"/>
    </source>
</evidence>
<dbReference type="Gene3D" id="1.10.150.240">
    <property type="entry name" value="Putative phosphatase, domain 2"/>
    <property type="match status" value="1"/>
</dbReference>
<dbReference type="InterPro" id="IPR036412">
    <property type="entry name" value="HAD-like_sf"/>
</dbReference>
<dbReference type="Proteomes" id="UP001438707">
    <property type="component" value="Unassembled WGS sequence"/>
</dbReference>
<dbReference type="PANTHER" id="PTHR42896">
    <property type="entry name" value="XYLULOSE-1,5-BISPHOSPHATE (XUBP) PHOSPHATASE"/>
    <property type="match status" value="1"/>
</dbReference>
<accession>A0AAW1RYB9</accession>
<organism evidence="2 3">
    <name type="scientific">Apatococcus lobatus</name>
    <dbReference type="NCBI Taxonomy" id="904363"/>
    <lineage>
        <taxon>Eukaryota</taxon>
        <taxon>Viridiplantae</taxon>
        <taxon>Chlorophyta</taxon>
        <taxon>core chlorophytes</taxon>
        <taxon>Trebouxiophyceae</taxon>
        <taxon>Chlorellales</taxon>
        <taxon>Chlorellaceae</taxon>
        <taxon>Apatococcus</taxon>
    </lineage>
</organism>
<evidence type="ECO:0000313" key="3">
    <source>
        <dbReference type="Proteomes" id="UP001438707"/>
    </source>
</evidence>
<gene>
    <name evidence="2" type="ORF">WJX74_002423</name>
</gene>
<dbReference type="SUPFAM" id="SSF56784">
    <property type="entry name" value="HAD-like"/>
    <property type="match status" value="1"/>
</dbReference>
<dbReference type="InterPro" id="IPR044999">
    <property type="entry name" value="CbbY-like"/>
</dbReference>
<evidence type="ECO:0000256" key="1">
    <source>
        <dbReference type="SAM" id="MobiDB-lite"/>
    </source>
</evidence>
<proteinExistence type="predicted"/>
<dbReference type="GO" id="GO:0016787">
    <property type="term" value="F:hydrolase activity"/>
    <property type="evidence" value="ECO:0007669"/>
    <property type="project" value="InterPro"/>
</dbReference>
<dbReference type="Gene3D" id="3.40.50.1000">
    <property type="entry name" value="HAD superfamily/HAD-like"/>
    <property type="match status" value="2"/>
</dbReference>
<name>A0AAW1RYB9_9CHLO</name>
<sequence>MSIPVDFTQSLFDLPRASRATSHGKQSGVVHRPLRQRETGPVVQRPCLRTRSGLSDLTFGRYGLILETDGILVDTQQQCHRRAFNKAFEQEGLKTAHWDPQLYHQLLRSGNGTPEGIIISYFNTVGWPAHIQGWNKGRRELVDRLLVLKDKALNDMVKLQDFPLRSGVEQLLDNALADGATVAVLSGTASAPEEHISEAAVAQLGEQRTLRLHAFTCRGFSGPQDEADSPANRPPEEPSYPSDTAKSLDDTIQDAVARAKAQAKMNDAIEFTQRMKGGKWGGAENSAGIYVDPTLLAAAQRAGRMLRPSFLQACLSTMNVPPERCAVVAANHTTMQALQGMGMLVVAVPASLSKRGRFASADIRYDGFGPGGKAAVSKRL</sequence>